<keyword evidence="4" id="KW-1185">Reference proteome</keyword>
<feature type="region of interest" description="Disordered" evidence="1">
    <location>
        <begin position="171"/>
        <end position="231"/>
    </location>
</feature>
<accession>A0AAN6VCI9</accession>
<keyword evidence="2" id="KW-0732">Signal</keyword>
<proteinExistence type="predicted"/>
<feature type="chain" id="PRO_5042949962" evidence="2">
    <location>
        <begin position="24"/>
        <end position="258"/>
    </location>
</feature>
<protein>
    <submittedName>
        <fullName evidence="3">Uncharacterized protein</fullName>
    </submittedName>
</protein>
<reference evidence="3" key="2">
    <citation type="submission" date="2023-05" db="EMBL/GenBank/DDBJ databases">
        <authorList>
            <consortium name="Lawrence Berkeley National Laboratory"/>
            <person name="Steindorff A."/>
            <person name="Hensen N."/>
            <person name="Bonometti L."/>
            <person name="Westerberg I."/>
            <person name="Brannstrom I.O."/>
            <person name="Guillou S."/>
            <person name="Cros-Aarteil S."/>
            <person name="Calhoun S."/>
            <person name="Haridas S."/>
            <person name="Kuo A."/>
            <person name="Mondo S."/>
            <person name="Pangilinan J."/>
            <person name="Riley R."/>
            <person name="Labutti K."/>
            <person name="Andreopoulos B."/>
            <person name="Lipzen A."/>
            <person name="Chen C."/>
            <person name="Yanf M."/>
            <person name="Daum C."/>
            <person name="Ng V."/>
            <person name="Clum A."/>
            <person name="Ohm R."/>
            <person name="Martin F."/>
            <person name="Silar P."/>
            <person name="Natvig D."/>
            <person name="Lalanne C."/>
            <person name="Gautier V."/>
            <person name="Ament-Velasquez S.L."/>
            <person name="Kruys A."/>
            <person name="Hutchinson M.I."/>
            <person name="Powell A.J."/>
            <person name="Barry K."/>
            <person name="Miller A.N."/>
            <person name="Grigoriev I.V."/>
            <person name="Debuchy R."/>
            <person name="Gladieux P."/>
            <person name="Thoren M.H."/>
            <person name="Johannesson H."/>
        </authorList>
    </citation>
    <scope>NUCLEOTIDE SEQUENCE</scope>
    <source>
        <strain evidence="3">CBS 538.74</strain>
    </source>
</reference>
<sequence length="258" mass="26385">MLPSLRLAVLAALLIVPYASVAAVVSDGPNKLDECTACGPIYKTMAKCQQIKRPGGVGKEIMECICVPNPDGWYPYIHQCRDCLSPGNNDFFGNLASMMTQLLTSCTNPGGNVFSDGESICATNAMWSLCASLKDGSGSDGELSWASFDKSSDPSQNSNATQLLNIRVPNLESSTSSESAASKTTATTAALNPATTAAASETTTTTAATGTGSQAPSTASQSTTATDNPSSAACLRDGSQAGYVMGMLIVAGVIGLAV</sequence>
<organism evidence="3 4">
    <name type="scientific">Chaetomidium leptoderma</name>
    <dbReference type="NCBI Taxonomy" id="669021"/>
    <lineage>
        <taxon>Eukaryota</taxon>
        <taxon>Fungi</taxon>
        <taxon>Dikarya</taxon>
        <taxon>Ascomycota</taxon>
        <taxon>Pezizomycotina</taxon>
        <taxon>Sordariomycetes</taxon>
        <taxon>Sordariomycetidae</taxon>
        <taxon>Sordariales</taxon>
        <taxon>Chaetomiaceae</taxon>
        <taxon>Chaetomidium</taxon>
    </lineage>
</organism>
<evidence type="ECO:0000313" key="3">
    <source>
        <dbReference type="EMBL" id="KAK4148421.1"/>
    </source>
</evidence>
<name>A0AAN6VCI9_9PEZI</name>
<dbReference type="AlphaFoldDB" id="A0AAN6VCI9"/>
<evidence type="ECO:0000256" key="2">
    <source>
        <dbReference type="SAM" id="SignalP"/>
    </source>
</evidence>
<gene>
    <name evidence="3" type="ORF">C8A00DRAFT_19743</name>
</gene>
<dbReference type="Proteomes" id="UP001302745">
    <property type="component" value="Unassembled WGS sequence"/>
</dbReference>
<comment type="caution">
    <text evidence="3">The sequence shown here is derived from an EMBL/GenBank/DDBJ whole genome shotgun (WGS) entry which is preliminary data.</text>
</comment>
<dbReference type="EMBL" id="MU857401">
    <property type="protein sequence ID" value="KAK4148421.1"/>
    <property type="molecule type" value="Genomic_DNA"/>
</dbReference>
<feature type="compositionally biased region" description="Low complexity" evidence="1">
    <location>
        <begin position="172"/>
        <end position="226"/>
    </location>
</feature>
<evidence type="ECO:0000256" key="1">
    <source>
        <dbReference type="SAM" id="MobiDB-lite"/>
    </source>
</evidence>
<evidence type="ECO:0000313" key="4">
    <source>
        <dbReference type="Proteomes" id="UP001302745"/>
    </source>
</evidence>
<reference evidence="3" key="1">
    <citation type="journal article" date="2023" name="Mol. Phylogenet. Evol.">
        <title>Genome-scale phylogeny and comparative genomics of the fungal order Sordariales.</title>
        <authorList>
            <person name="Hensen N."/>
            <person name="Bonometti L."/>
            <person name="Westerberg I."/>
            <person name="Brannstrom I.O."/>
            <person name="Guillou S."/>
            <person name="Cros-Aarteil S."/>
            <person name="Calhoun S."/>
            <person name="Haridas S."/>
            <person name="Kuo A."/>
            <person name="Mondo S."/>
            <person name="Pangilinan J."/>
            <person name="Riley R."/>
            <person name="LaButti K."/>
            <person name="Andreopoulos B."/>
            <person name="Lipzen A."/>
            <person name="Chen C."/>
            <person name="Yan M."/>
            <person name="Daum C."/>
            <person name="Ng V."/>
            <person name="Clum A."/>
            <person name="Steindorff A."/>
            <person name="Ohm R.A."/>
            <person name="Martin F."/>
            <person name="Silar P."/>
            <person name="Natvig D.O."/>
            <person name="Lalanne C."/>
            <person name="Gautier V."/>
            <person name="Ament-Velasquez S.L."/>
            <person name="Kruys A."/>
            <person name="Hutchinson M.I."/>
            <person name="Powell A.J."/>
            <person name="Barry K."/>
            <person name="Miller A.N."/>
            <person name="Grigoriev I.V."/>
            <person name="Debuchy R."/>
            <person name="Gladieux P."/>
            <person name="Hiltunen Thoren M."/>
            <person name="Johannesson H."/>
        </authorList>
    </citation>
    <scope>NUCLEOTIDE SEQUENCE</scope>
    <source>
        <strain evidence="3">CBS 538.74</strain>
    </source>
</reference>
<feature type="signal peptide" evidence="2">
    <location>
        <begin position="1"/>
        <end position="23"/>
    </location>
</feature>